<proteinExistence type="predicted"/>
<accession>A0A0F9W0J9</accession>
<sequence>MKVIDINKCTDNAQRLCYRRHFQYATAKTHEKFGDLTPVFQSYFRIPEVVKRKLRELK</sequence>
<reference evidence="1" key="1">
    <citation type="journal article" date="2015" name="Nature">
        <title>Complex archaea that bridge the gap between prokaryotes and eukaryotes.</title>
        <authorList>
            <person name="Spang A."/>
            <person name="Saw J.H."/>
            <person name="Jorgensen S.L."/>
            <person name="Zaremba-Niedzwiedzka K."/>
            <person name="Martijn J."/>
            <person name="Lind A.E."/>
            <person name="van Eijk R."/>
            <person name="Schleper C."/>
            <person name="Guy L."/>
            <person name="Ettema T.J."/>
        </authorList>
    </citation>
    <scope>NUCLEOTIDE SEQUENCE</scope>
</reference>
<evidence type="ECO:0000313" key="1">
    <source>
        <dbReference type="EMBL" id="KKN79191.1"/>
    </source>
</evidence>
<gene>
    <name evidence="1" type="ORF">LCGC14_0342080</name>
</gene>
<protein>
    <submittedName>
        <fullName evidence="1">Uncharacterized protein</fullName>
    </submittedName>
</protein>
<comment type="caution">
    <text evidence="1">The sequence shown here is derived from an EMBL/GenBank/DDBJ whole genome shotgun (WGS) entry which is preliminary data.</text>
</comment>
<dbReference type="EMBL" id="LAZR01000251">
    <property type="protein sequence ID" value="KKN79191.1"/>
    <property type="molecule type" value="Genomic_DNA"/>
</dbReference>
<dbReference type="AlphaFoldDB" id="A0A0F9W0J9"/>
<name>A0A0F9W0J9_9ZZZZ</name>
<organism evidence="1">
    <name type="scientific">marine sediment metagenome</name>
    <dbReference type="NCBI Taxonomy" id="412755"/>
    <lineage>
        <taxon>unclassified sequences</taxon>
        <taxon>metagenomes</taxon>
        <taxon>ecological metagenomes</taxon>
    </lineage>
</organism>